<name>F0SME0_RUBBR</name>
<evidence type="ECO:0000256" key="3">
    <source>
        <dbReference type="ARBA" id="ARBA00022679"/>
    </source>
</evidence>
<dbReference type="InterPro" id="IPR003811">
    <property type="entry name" value="G3P_acylTferase_PlsY"/>
</dbReference>
<keyword evidence="3 10" id="KW-0808">Transferase</keyword>
<evidence type="ECO:0000256" key="2">
    <source>
        <dbReference type="ARBA" id="ARBA00022516"/>
    </source>
</evidence>
<dbReference type="OrthoDB" id="9777124at2"/>
<comment type="similarity">
    <text evidence="10">Belongs to the PlsY family.</text>
</comment>
<dbReference type="Pfam" id="PF02660">
    <property type="entry name" value="G3P_acyltransf"/>
    <property type="match status" value="1"/>
</dbReference>
<keyword evidence="12" id="KW-1185">Reference proteome</keyword>
<feature type="transmembrane region" description="Helical" evidence="10">
    <location>
        <begin position="89"/>
        <end position="108"/>
    </location>
</feature>
<dbReference type="EMBL" id="CP002546">
    <property type="protein sequence ID" value="ADY62119.1"/>
    <property type="molecule type" value="Genomic_DNA"/>
</dbReference>
<dbReference type="eggNOG" id="COG0344">
    <property type="taxonomic scope" value="Bacteria"/>
</dbReference>
<keyword evidence="7 10" id="KW-0472">Membrane</keyword>
<evidence type="ECO:0000256" key="8">
    <source>
        <dbReference type="ARBA" id="ARBA00023209"/>
    </source>
</evidence>
<dbReference type="Proteomes" id="UP000006860">
    <property type="component" value="Chromosome"/>
</dbReference>
<accession>F0SME0</accession>
<evidence type="ECO:0000256" key="4">
    <source>
        <dbReference type="ARBA" id="ARBA00022692"/>
    </source>
</evidence>
<dbReference type="NCBIfam" id="TIGR00023">
    <property type="entry name" value="glycerol-3-phosphate 1-O-acyltransferase PlsY"/>
    <property type="match status" value="1"/>
</dbReference>
<dbReference type="UniPathway" id="UPA00085"/>
<keyword evidence="6 10" id="KW-0443">Lipid metabolism</keyword>
<keyword evidence="9 10" id="KW-1208">Phospholipid metabolism</keyword>
<dbReference type="HOGENOM" id="CLU_081254_7_1_0"/>
<dbReference type="GO" id="GO:0043772">
    <property type="term" value="F:acyl-phosphate glycerol-3-phosphate acyltransferase activity"/>
    <property type="evidence" value="ECO:0007669"/>
    <property type="project" value="UniProtKB-UniRule"/>
</dbReference>
<keyword evidence="11" id="KW-0012">Acyltransferase</keyword>
<evidence type="ECO:0000313" key="12">
    <source>
        <dbReference type="Proteomes" id="UP000006860"/>
    </source>
</evidence>
<keyword evidence="10" id="KW-0997">Cell inner membrane</keyword>
<dbReference type="PANTHER" id="PTHR30309">
    <property type="entry name" value="INNER MEMBRANE PROTEIN YGIH"/>
    <property type="match status" value="1"/>
</dbReference>
<feature type="transmembrane region" description="Helical" evidence="10">
    <location>
        <begin position="6"/>
        <end position="30"/>
    </location>
</feature>
<dbReference type="RefSeq" id="WP_013630823.1">
    <property type="nucleotide sequence ID" value="NC_015174.1"/>
</dbReference>
<comment type="subcellular location">
    <subcellularLocation>
        <location evidence="10">Cell inner membrane</location>
        <topology evidence="10">Multi-pass membrane protein</topology>
    </subcellularLocation>
</comment>
<evidence type="ECO:0000256" key="1">
    <source>
        <dbReference type="ARBA" id="ARBA00022475"/>
    </source>
</evidence>
<sequence>MNPIAAVVLVLAAYLIGALPFGLFVARWFGKIDIRKHGSGNIGATNVGRVMGFRWFVVVFLLDALKGLLPTLAATAYVTQGFSQPAETWLPVLAGLMTILGHMFPCYLKFRGGKGVATALGVVLILAPVASAIAAVVFGLSFAIWRTVSISSILASLCFGITQMLWLKPHPFTSEQLPLGVFSLVVPALIVYRHRSNIARLLKGEENAFKSR</sequence>
<evidence type="ECO:0000313" key="11">
    <source>
        <dbReference type="EMBL" id="ADY62119.1"/>
    </source>
</evidence>
<comment type="function">
    <text evidence="10">Catalyzes the transfer of an acyl group from acyl-phosphate (acyl-PO(4)) to glycerol-3-phosphate (G3P) to form lysophosphatidic acid (LPA). This enzyme utilizes acyl-phosphate as fatty acyl donor, but not acyl-CoA or acyl-ACP.</text>
</comment>
<evidence type="ECO:0000256" key="5">
    <source>
        <dbReference type="ARBA" id="ARBA00022989"/>
    </source>
</evidence>
<gene>
    <name evidence="10" type="primary">plsY</name>
    <name evidence="11" type="ordered locus">Plabr_4548</name>
</gene>
<dbReference type="AlphaFoldDB" id="F0SME0"/>
<reference evidence="12" key="1">
    <citation type="submission" date="2011-02" db="EMBL/GenBank/DDBJ databases">
        <title>The complete genome of Planctomyces brasiliensis DSM 5305.</title>
        <authorList>
            <person name="Lucas S."/>
            <person name="Copeland A."/>
            <person name="Lapidus A."/>
            <person name="Bruce D."/>
            <person name="Goodwin L."/>
            <person name="Pitluck S."/>
            <person name="Kyrpides N."/>
            <person name="Mavromatis K."/>
            <person name="Pagani I."/>
            <person name="Ivanova N."/>
            <person name="Ovchinnikova G."/>
            <person name="Lu M."/>
            <person name="Detter J.C."/>
            <person name="Han C."/>
            <person name="Land M."/>
            <person name="Hauser L."/>
            <person name="Markowitz V."/>
            <person name="Cheng J.-F."/>
            <person name="Hugenholtz P."/>
            <person name="Woyke T."/>
            <person name="Wu D."/>
            <person name="Tindall B."/>
            <person name="Pomrenke H.G."/>
            <person name="Brambilla E."/>
            <person name="Klenk H.-P."/>
            <person name="Eisen J.A."/>
        </authorList>
    </citation>
    <scope>NUCLEOTIDE SEQUENCE [LARGE SCALE GENOMIC DNA]</scope>
    <source>
        <strain evidence="12">ATCC 49424 / DSM 5305 / JCM 21570 / NBRC 103401 / IFAM 1448</strain>
    </source>
</reference>
<dbReference type="SMART" id="SM01207">
    <property type="entry name" value="G3P_acyltransf"/>
    <property type="match status" value="1"/>
</dbReference>
<feature type="transmembrane region" description="Helical" evidence="10">
    <location>
        <begin position="115"/>
        <end position="138"/>
    </location>
</feature>
<comment type="catalytic activity">
    <reaction evidence="10">
        <text>an acyl phosphate + sn-glycerol 3-phosphate = a 1-acyl-sn-glycero-3-phosphate + phosphate</text>
        <dbReference type="Rhea" id="RHEA:34075"/>
        <dbReference type="ChEBI" id="CHEBI:43474"/>
        <dbReference type="ChEBI" id="CHEBI:57597"/>
        <dbReference type="ChEBI" id="CHEBI:57970"/>
        <dbReference type="ChEBI" id="CHEBI:59918"/>
        <dbReference type="EC" id="2.3.1.275"/>
    </reaction>
</comment>
<evidence type="ECO:0000256" key="7">
    <source>
        <dbReference type="ARBA" id="ARBA00023136"/>
    </source>
</evidence>
<keyword evidence="1 10" id="KW-1003">Cell membrane</keyword>
<comment type="subunit">
    <text evidence="10">Probably interacts with PlsX.</text>
</comment>
<dbReference type="PANTHER" id="PTHR30309:SF0">
    <property type="entry name" value="GLYCEROL-3-PHOSPHATE ACYLTRANSFERASE-RELATED"/>
    <property type="match status" value="1"/>
</dbReference>
<proteinExistence type="inferred from homology"/>
<keyword evidence="5 10" id="KW-1133">Transmembrane helix</keyword>
<dbReference type="GO" id="GO:0005886">
    <property type="term" value="C:plasma membrane"/>
    <property type="evidence" value="ECO:0007669"/>
    <property type="project" value="UniProtKB-SubCell"/>
</dbReference>
<dbReference type="HAMAP" id="MF_01043">
    <property type="entry name" value="PlsY"/>
    <property type="match status" value="1"/>
</dbReference>
<dbReference type="STRING" id="756272.Plabr_4548"/>
<evidence type="ECO:0000256" key="6">
    <source>
        <dbReference type="ARBA" id="ARBA00023098"/>
    </source>
</evidence>
<keyword evidence="2 10" id="KW-0444">Lipid biosynthesis</keyword>
<evidence type="ECO:0000256" key="10">
    <source>
        <dbReference type="HAMAP-Rule" id="MF_01043"/>
    </source>
</evidence>
<dbReference type="EC" id="2.3.1.275" evidence="10"/>
<protein>
    <recommendedName>
        <fullName evidence="10">Glycerol-3-phosphate acyltransferase</fullName>
    </recommendedName>
    <alternativeName>
        <fullName evidence="10">Acyl-PO4 G3P acyltransferase</fullName>
    </alternativeName>
    <alternativeName>
        <fullName evidence="10">Acyl-phosphate--glycerol-3-phosphate acyltransferase</fullName>
    </alternativeName>
    <alternativeName>
        <fullName evidence="10">G3P acyltransferase</fullName>
        <shortName evidence="10">GPAT</shortName>
        <ecNumber evidence="10">2.3.1.275</ecNumber>
    </alternativeName>
    <alternativeName>
        <fullName evidence="10">Lysophosphatidic acid synthase</fullName>
        <shortName evidence="10">LPA synthase</shortName>
    </alternativeName>
</protein>
<keyword evidence="8 10" id="KW-0594">Phospholipid biosynthesis</keyword>
<comment type="pathway">
    <text evidence="10">Lipid metabolism; phospholipid metabolism.</text>
</comment>
<evidence type="ECO:0000256" key="9">
    <source>
        <dbReference type="ARBA" id="ARBA00023264"/>
    </source>
</evidence>
<feature type="transmembrane region" description="Helical" evidence="10">
    <location>
        <begin position="51"/>
        <end position="69"/>
    </location>
</feature>
<keyword evidence="4 10" id="KW-0812">Transmembrane</keyword>
<dbReference type="KEGG" id="pbs:Plabr_4548"/>
<feature type="transmembrane region" description="Helical" evidence="10">
    <location>
        <begin position="177"/>
        <end position="194"/>
    </location>
</feature>
<organism evidence="11 12">
    <name type="scientific">Rubinisphaera brasiliensis (strain ATCC 49424 / DSM 5305 / JCM 21570 / IAM 15109 / NBRC 103401 / IFAM 1448)</name>
    <name type="common">Planctomyces brasiliensis</name>
    <dbReference type="NCBI Taxonomy" id="756272"/>
    <lineage>
        <taxon>Bacteria</taxon>
        <taxon>Pseudomonadati</taxon>
        <taxon>Planctomycetota</taxon>
        <taxon>Planctomycetia</taxon>
        <taxon>Planctomycetales</taxon>
        <taxon>Planctomycetaceae</taxon>
        <taxon>Rubinisphaera</taxon>
    </lineage>
</organism>
<dbReference type="GO" id="GO:0008654">
    <property type="term" value="P:phospholipid biosynthetic process"/>
    <property type="evidence" value="ECO:0007669"/>
    <property type="project" value="UniProtKB-UniRule"/>
</dbReference>